<dbReference type="GO" id="GO:0004888">
    <property type="term" value="F:transmembrane signaling receptor activity"/>
    <property type="evidence" value="ECO:0007669"/>
    <property type="project" value="InterPro"/>
</dbReference>
<dbReference type="RefSeq" id="WP_168567196.1">
    <property type="nucleotide sequence ID" value="NZ_SJPZ01000001.1"/>
</dbReference>
<dbReference type="PROSITE" id="PS50111">
    <property type="entry name" value="CHEMOTAXIS_TRANSDUC_2"/>
    <property type="match status" value="1"/>
</dbReference>
<reference evidence="5 6" key="1">
    <citation type="submission" date="2019-02" db="EMBL/GenBank/DDBJ databases">
        <title>Deep-cultivation of Planctomycetes and their phenomic and genomic characterization uncovers novel biology.</title>
        <authorList>
            <person name="Wiegand S."/>
            <person name="Jogler M."/>
            <person name="Boedeker C."/>
            <person name="Pinto D."/>
            <person name="Vollmers J."/>
            <person name="Rivas-Marin E."/>
            <person name="Kohn T."/>
            <person name="Peeters S.H."/>
            <person name="Heuer A."/>
            <person name="Rast P."/>
            <person name="Oberbeckmann S."/>
            <person name="Bunk B."/>
            <person name="Jeske O."/>
            <person name="Meyerdierks A."/>
            <person name="Storesund J.E."/>
            <person name="Kallscheuer N."/>
            <person name="Luecker S."/>
            <person name="Lage O.M."/>
            <person name="Pohl T."/>
            <person name="Merkel B.J."/>
            <person name="Hornburger P."/>
            <person name="Mueller R.-W."/>
            <person name="Bruemmer F."/>
            <person name="Labrenz M."/>
            <person name="Spormann A.M."/>
            <person name="Op Den Camp H."/>
            <person name="Overmann J."/>
            <person name="Amann R."/>
            <person name="Jetten M.S.M."/>
            <person name="Mascher T."/>
            <person name="Medema M.H."/>
            <person name="Devos D.P."/>
            <person name="Kaster A.-K."/>
            <person name="Ovreas L."/>
            <person name="Rohde M."/>
            <person name="Galperin M.Y."/>
            <person name="Jogler C."/>
        </authorList>
    </citation>
    <scope>NUCLEOTIDE SEQUENCE [LARGE SCALE GENOMIC DNA]</scope>
    <source>
        <strain evidence="5 6">V7</strain>
    </source>
</reference>
<dbReference type="InterPro" id="IPR004089">
    <property type="entry name" value="MCPsignal_dom"/>
</dbReference>
<dbReference type="GO" id="GO:0007165">
    <property type="term" value="P:signal transduction"/>
    <property type="evidence" value="ECO:0007669"/>
    <property type="project" value="UniProtKB-KW"/>
</dbReference>
<sequence length="330" mass="36751">MADLMDAPTETETISHEAVIDALRQENDMLRHDLKRVQENLLESVRANERNSRSLDQIRRDCQGLAEESSSIRDDTSDFSNAMSEMRRLAEETDRQLESMHQFVDVVSRISEQTNLLALNATIEAARAGEAGRGFSVVATEVKNLSQQSKEAVENIGESIAGALKKSSEVAETIRRMDERSEQIQQTVSAFTTQIGVTSDEIAAAESEIQKSNAGVFMSLAKMDHVIWKVNAYSSFFESRPMMDAVDHHQCRLGLWYDEGDGKKAFGHTSAFTRLPGPHAAVHDNVNELLNCLRTGHLSESVAKDCLSKMESASQRVFDCLDQMLHEALD</sequence>
<dbReference type="PANTHER" id="PTHR32089:SF112">
    <property type="entry name" value="LYSOZYME-LIKE PROTEIN-RELATED"/>
    <property type="match status" value="1"/>
</dbReference>
<organism evidence="5 6">
    <name type="scientific">Crateriforma conspicua</name>
    <dbReference type="NCBI Taxonomy" id="2527996"/>
    <lineage>
        <taxon>Bacteria</taxon>
        <taxon>Pseudomonadati</taxon>
        <taxon>Planctomycetota</taxon>
        <taxon>Planctomycetia</taxon>
        <taxon>Planctomycetales</taxon>
        <taxon>Planctomycetaceae</taxon>
        <taxon>Crateriforma</taxon>
    </lineage>
</organism>
<dbReference type="GO" id="GO:0016020">
    <property type="term" value="C:membrane"/>
    <property type="evidence" value="ECO:0007669"/>
    <property type="project" value="InterPro"/>
</dbReference>
<dbReference type="Pfam" id="PF00015">
    <property type="entry name" value="MCPsignal"/>
    <property type="match status" value="1"/>
</dbReference>
<feature type="domain" description="Methyl-accepting transducer" evidence="4">
    <location>
        <begin position="39"/>
        <end position="238"/>
    </location>
</feature>
<gene>
    <name evidence="5" type="primary">mcp3</name>
    <name evidence="5" type="ORF">V7x_26560</name>
</gene>
<dbReference type="GO" id="GO:0006935">
    <property type="term" value="P:chemotaxis"/>
    <property type="evidence" value="ECO:0007669"/>
    <property type="project" value="InterPro"/>
</dbReference>
<comment type="caution">
    <text evidence="5">The sequence shown here is derived from an EMBL/GenBank/DDBJ whole genome shotgun (WGS) entry which is preliminary data.</text>
</comment>
<name>A0A5C6FXM1_9PLAN</name>
<proteinExistence type="inferred from homology"/>
<accession>A0A5C6FXM1</accession>
<comment type="similarity">
    <text evidence="2">Belongs to the methyl-accepting chemotaxis (MCP) protein family.</text>
</comment>
<dbReference type="SMART" id="SM00283">
    <property type="entry name" value="MA"/>
    <property type="match status" value="1"/>
</dbReference>
<dbReference type="Gene3D" id="6.10.250.3200">
    <property type="match status" value="1"/>
</dbReference>
<evidence type="ECO:0000313" key="6">
    <source>
        <dbReference type="Proteomes" id="UP000316476"/>
    </source>
</evidence>
<evidence type="ECO:0000256" key="3">
    <source>
        <dbReference type="PROSITE-ProRule" id="PRU00284"/>
    </source>
</evidence>
<dbReference type="Proteomes" id="UP000316476">
    <property type="component" value="Unassembled WGS sequence"/>
</dbReference>
<evidence type="ECO:0000256" key="1">
    <source>
        <dbReference type="ARBA" id="ARBA00023224"/>
    </source>
</evidence>
<dbReference type="AlphaFoldDB" id="A0A5C6FXM1"/>
<dbReference type="PANTHER" id="PTHR32089">
    <property type="entry name" value="METHYL-ACCEPTING CHEMOTAXIS PROTEIN MCPB"/>
    <property type="match status" value="1"/>
</dbReference>
<keyword evidence="1 3" id="KW-0807">Transducer</keyword>
<evidence type="ECO:0000256" key="2">
    <source>
        <dbReference type="ARBA" id="ARBA00029447"/>
    </source>
</evidence>
<dbReference type="SUPFAM" id="SSF58104">
    <property type="entry name" value="Methyl-accepting chemotaxis protein (MCP) signaling domain"/>
    <property type="match status" value="1"/>
</dbReference>
<evidence type="ECO:0000313" key="5">
    <source>
        <dbReference type="EMBL" id="TWU67084.1"/>
    </source>
</evidence>
<dbReference type="InterPro" id="IPR004090">
    <property type="entry name" value="Chemotax_Me-accpt_rcpt"/>
</dbReference>
<dbReference type="Gene3D" id="1.20.120.30">
    <property type="entry name" value="Aspartate receptor, ligand-binding domain"/>
    <property type="match status" value="1"/>
</dbReference>
<dbReference type="EMBL" id="SJPZ01000001">
    <property type="protein sequence ID" value="TWU67084.1"/>
    <property type="molecule type" value="Genomic_DNA"/>
</dbReference>
<dbReference type="PRINTS" id="PR00260">
    <property type="entry name" value="CHEMTRNSDUCR"/>
</dbReference>
<evidence type="ECO:0000259" key="4">
    <source>
        <dbReference type="PROSITE" id="PS50111"/>
    </source>
</evidence>
<protein>
    <submittedName>
        <fullName evidence="5">Methyl-accepting chemotaxis protein 3</fullName>
    </submittedName>
</protein>